<name>A0AAV6QB31_SOLSE</name>
<organism evidence="6 7">
    <name type="scientific">Solea senegalensis</name>
    <name type="common">Senegalese sole</name>
    <dbReference type="NCBI Taxonomy" id="28829"/>
    <lineage>
        <taxon>Eukaryota</taxon>
        <taxon>Metazoa</taxon>
        <taxon>Chordata</taxon>
        <taxon>Craniata</taxon>
        <taxon>Vertebrata</taxon>
        <taxon>Euteleostomi</taxon>
        <taxon>Actinopterygii</taxon>
        <taxon>Neopterygii</taxon>
        <taxon>Teleostei</taxon>
        <taxon>Neoteleostei</taxon>
        <taxon>Acanthomorphata</taxon>
        <taxon>Carangaria</taxon>
        <taxon>Pleuronectiformes</taxon>
        <taxon>Pleuronectoidei</taxon>
        <taxon>Soleidae</taxon>
        <taxon>Solea</taxon>
    </lineage>
</organism>
<dbReference type="AlphaFoldDB" id="A0AAV6QB31"/>
<keyword evidence="3" id="KW-1133">Transmembrane helix</keyword>
<protein>
    <submittedName>
        <fullName evidence="6">Uncharacterized protein</fullName>
    </submittedName>
</protein>
<accession>A0AAV6QB31</accession>
<reference evidence="6 7" key="1">
    <citation type="journal article" date="2021" name="Sci. Rep.">
        <title>Chromosome anchoring in Senegalese sole (Solea senegalensis) reveals sex-associated markers and genome rearrangements in flatfish.</title>
        <authorList>
            <person name="Guerrero-Cozar I."/>
            <person name="Gomez-Garrido J."/>
            <person name="Berbel C."/>
            <person name="Martinez-Blanch J.F."/>
            <person name="Alioto T."/>
            <person name="Claros M.G."/>
            <person name="Gagnaire P.A."/>
            <person name="Manchado M."/>
        </authorList>
    </citation>
    <scope>NUCLEOTIDE SEQUENCE [LARGE SCALE GENOMIC DNA]</scope>
    <source>
        <strain evidence="6">Sse05_10M</strain>
    </source>
</reference>
<evidence type="ECO:0000256" key="2">
    <source>
        <dbReference type="ARBA" id="ARBA00022692"/>
    </source>
</evidence>
<dbReference type="GO" id="GO:0031966">
    <property type="term" value="C:mitochondrial membrane"/>
    <property type="evidence" value="ECO:0007669"/>
    <property type="project" value="UniProtKB-SubCell"/>
</dbReference>
<evidence type="ECO:0000256" key="3">
    <source>
        <dbReference type="ARBA" id="ARBA00022989"/>
    </source>
</evidence>
<gene>
    <name evidence="6" type="ORF">JOB18_034419</name>
</gene>
<keyword evidence="7" id="KW-1185">Reference proteome</keyword>
<dbReference type="Pfam" id="PF14960">
    <property type="entry name" value="ATP_synth_reg"/>
    <property type="match status" value="1"/>
</dbReference>
<keyword evidence="4" id="KW-0496">Mitochondrion</keyword>
<evidence type="ECO:0000313" key="7">
    <source>
        <dbReference type="Proteomes" id="UP000693946"/>
    </source>
</evidence>
<dbReference type="InterPro" id="IPR009125">
    <property type="entry name" value="ATPMK"/>
</dbReference>
<sequence length="190" mass="21041">MRLSADAVRSPLTSLVNWMFYIYNHTQAPPTTPQLIGQHHERLHVIGQTRHCVSRCPSSSSLRGTFAAEMPTSPVKTRIPLTSFGHLITEVKRQLFGIEAPANVELTGRRKYFNSFTLQGRRNCVLATYGVLVVAAAAYMMHRHTKKEASSSADELSLQCDFTSTTDSDTVANSAPASPQRSVVMFVTRD</sequence>
<evidence type="ECO:0000256" key="4">
    <source>
        <dbReference type="ARBA" id="ARBA00023128"/>
    </source>
</evidence>
<comment type="caution">
    <text evidence="6">The sequence shown here is derived from an EMBL/GenBank/DDBJ whole genome shotgun (WGS) entry which is preliminary data.</text>
</comment>
<keyword evidence="5" id="KW-0472">Membrane</keyword>
<dbReference type="EMBL" id="JAGKHQ010000018">
    <property type="protein sequence ID" value="KAG7486597.1"/>
    <property type="molecule type" value="Genomic_DNA"/>
</dbReference>
<dbReference type="Proteomes" id="UP000693946">
    <property type="component" value="Linkage Group LG6"/>
</dbReference>
<evidence type="ECO:0000313" key="6">
    <source>
        <dbReference type="EMBL" id="KAG7486597.1"/>
    </source>
</evidence>
<evidence type="ECO:0000256" key="5">
    <source>
        <dbReference type="ARBA" id="ARBA00023136"/>
    </source>
</evidence>
<keyword evidence="2" id="KW-0812">Transmembrane</keyword>
<proteinExistence type="predicted"/>
<comment type="subcellular location">
    <subcellularLocation>
        <location evidence="1">Mitochondrion membrane</location>
        <topology evidence="1">Single-pass membrane protein</topology>
    </subcellularLocation>
</comment>
<dbReference type="PANTHER" id="PTHR34038:SF1">
    <property type="entry name" value="ATP SYNTHASE MEMBRANE SUBUNIT K, MITOCHONDRIAL"/>
    <property type="match status" value="1"/>
</dbReference>
<evidence type="ECO:0000256" key="1">
    <source>
        <dbReference type="ARBA" id="ARBA00004304"/>
    </source>
</evidence>
<dbReference type="PANTHER" id="PTHR34038">
    <property type="entry name" value="ATP SYNTHASE MEMBRANE SUBUNIT DAPIT, MITOCHONDRIAL"/>
    <property type="match status" value="1"/>
</dbReference>